<organism evidence="1 2">
    <name type="scientific">Erwinia phage AH04</name>
    <dbReference type="NCBI Taxonomy" id="2869569"/>
    <lineage>
        <taxon>Viruses</taxon>
        <taxon>Duplodnaviria</taxon>
        <taxon>Heunggongvirae</taxon>
        <taxon>Uroviricota</taxon>
        <taxon>Caudoviricetes</taxon>
        <taxon>Chimalliviridae</taxon>
        <taxon>Meadowvirus</taxon>
        <taxon>Meadowvirus AH04</taxon>
    </lineage>
</organism>
<dbReference type="RefSeq" id="YP_010667763.1">
    <property type="nucleotide sequence ID" value="NC_070952.1"/>
</dbReference>
<evidence type="ECO:0000313" key="2">
    <source>
        <dbReference type="Proteomes" id="UP000827517"/>
    </source>
</evidence>
<dbReference type="Proteomes" id="UP000827517">
    <property type="component" value="Segment"/>
</dbReference>
<dbReference type="GeneID" id="77943902"/>
<accession>A0AAE8BQ08</accession>
<keyword evidence="2" id="KW-1185">Reference proteome</keyword>
<reference evidence="1" key="1">
    <citation type="submission" date="2021-07" db="EMBL/GenBank/DDBJ databases">
        <authorList>
            <person name="Roth S.J."/>
            <person name="Krukonis G.P."/>
            <person name="Delesalle V.A."/>
        </authorList>
    </citation>
    <scope>NUCLEOTIDE SEQUENCE</scope>
</reference>
<dbReference type="EMBL" id="MZ501267">
    <property type="protein sequence ID" value="QZA70498.1"/>
    <property type="molecule type" value="Genomic_DNA"/>
</dbReference>
<gene>
    <name evidence="1" type="primary">8</name>
    <name evidence="1" type="ORF">AH04_8</name>
</gene>
<evidence type="ECO:0000313" key="1">
    <source>
        <dbReference type="EMBL" id="QZA70498.1"/>
    </source>
</evidence>
<sequence>MKLPSHIIHTLEFSNCDKLAETKLPDDHSRQERISEIKQLAKKYQGVPGMFLYVSFKLEQLNGFTDEFYQEWVKLIKEIEATEEKGIALLAIPENELPKDVHGNKADLETHSKSPEHKLLEKQICGLTNAPDFTMSEKDHTTFLQIVKGMTFEAGTSEMALAFITVAIMDKDKLIIERDKREEDFPVLINIIVDIYRHASDAKSTLLLTKEALERHINHPDVAFKLALFSGVTSFKDVIHLVRKPNQPQLSLIKE</sequence>
<name>A0AAE8BQ08_9CAUD</name>
<protein>
    <submittedName>
        <fullName evidence="1">Uncharacterized protein</fullName>
    </submittedName>
</protein>
<dbReference type="KEGG" id="vg:77943902"/>
<proteinExistence type="predicted"/>